<evidence type="ECO:0000256" key="2">
    <source>
        <dbReference type="ARBA" id="ARBA00008664"/>
    </source>
</evidence>
<gene>
    <name evidence="8" type="ORF">WS71_22530</name>
</gene>
<dbReference type="PANTHER" id="PTHR43856:SF1">
    <property type="entry name" value="MITOCHONDRIAL CARDIOLIPIN HYDROLASE"/>
    <property type="match status" value="1"/>
</dbReference>
<dbReference type="InterPro" id="IPR025202">
    <property type="entry name" value="PLD-like_dom"/>
</dbReference>
<dbReference type="AlphaFoldDB" id="A0A1B4G270"/>
<dbReference type="GO" id="GO:0016891">
    <property type="term" value="F:RNA endonuclease activity producing 5'-phosphomonoesters, hydrolytic mechanism"/>
    <property type="evidence" value="ECO:0007669"/>
    <property type="project" value="TreeGrafter"/>
</dbReference>
<comment type="catalytic activity">
    <reaction evidence="1">
        <text>a 1,2-diacyl-sn-glycero-3-phosphocholine + H2O = a 1,2-diacyl-sn-glycero-3-phosphate + choline + H(+)</text>
        <dbReference type="Rhea" id="RHEA:14445"/>
        <dbReference type="ChEBI" id="CHEBI:15354"/>
        <dbReference type="ChEBI" id="CHEBI:15377"/>
        <dbReference type="ChEBI" id="CHEBI:15378"/>
        <dbReference type="ChEBI" id="CHEBI:57643"/>
        <dbReference type="ChEBI" id="CHEBI:58608"/>
        <dbReference type="EC" id="3.1.4.4"/>
    </reaction>
</comment>
<evidence type="ECO:0000313" key="9">
    <source>
        <dbReference type="Proteomes" id="UP000067711"/>
    </source>
</evidence>
<dbReference type="GO" id="GO:0016042">
    <property type="term" value="P:lipid catabolic process"/>
    <property type="evidence" value="ECO:0007669"/>
    <property type="project" value="UniProtKB-KW"/>
</dbReference>
<keyword evidence="8" id="KW-0540">Nuclease</keyword>
<keyword evidence="6" id="KW-0443">Lipid metabolism</keyword>
<dbReference type="SUPFAM" id="SSF56024">
    <property type="entry name" value="Phospholipase D/nuclease"/>
    <property type="match status" value="1"/>
</dbReference>
<dbReference type="Pfam" id="PF13091">
    <property type="entry name" value="PLDc_2"/>
    <property type="match status" value="1"/>
</dbReference>
<dbReference type="GO" id="GO:0006793">
    <property type="term" value="P:phosphorus metabolic process"/>
    <property type="evidence" value="ECO:0007669"/>
    <property type="project" value="UniProtKB-ARBA"/>
</dbReference>
<evidence type="ECO:0000256" key="5">
    <source>
        <dbReference type="ARBA" id="ARBA00022963"/>
    </source>
</evidence>
<feature type="domain" description="PLD phosphodiesterase" evidence="7">
    <location>
        <begin position="122"/>
        <end position="149"/>
    </location>
</feature>
<evidence type="ECO:0000256" key="1">
    <source>
        <dbReference type="ARBA" id="ARBA00000798"/>
    </source>
</evidence>
<keyword evidence="4" id="KW-0378">Hydrolase</keyword>
<dbReference type="CDD" id="cd09170">
    <property type="entry name" value="PLDc_Nuc"/>
    <property type="match status" value="1"/>
</dbReference>
<evidence type="ECO:0000256" key="4">
    <source>
        <dbReference type="ARBA" id="ARBA00022801"/>
    </source>
</evidence>
<protein>
    <recommendedName>
        <fullName evidence="3">phospholipase D</fullName>
        <ecNumber evidence="3">3.1.4.4</ecNumber>
    </recommendedName>
</protein>
<dbReference type="PANTHER" id="PTHR43856">
    <property type="entry name" value="CARDIOLIPIN HYDROLASE"/>
    <property type="match status" value="1"/>
</dbReference>
<evidence type="ECO:0000256" key="3">
    <source>
        <dbReference type="ARBA" id="ARBA00012027"/>
    </source>
</evidence>
<dbReference type="Gene3D" id="3.30.870.10">
    <property type="entry name" value="Endonuclease Chain A"/>
    <property type="match status" value="1"/>
</dbReference>
<dbReference type="PROSITE" id="PS50035">
    <property type="entry name" value="PLD"/>
    <property type="match status" value="1"/>
</dbReference>
<accession>A0A1B4G270</accession>
<dbReference type="EMBL" id="CP013389">
    <property type="protein sequence ID" value="AOJ10027.1"/>
    <property type="molecule type" value="Genomic_DNA"/>
</dbReference>
<name>A0A1B4G270_9BURK</name>
<keyword evidence="5" id="KW-0442">Lipid degradation</keyword>
<dbReference type="InterPro" id="IPR001736">
    <property type="entry name" value="PLipase_D/transphosphatidylase"/>
</dbReference>
<evidence type="ECO:0000256" key="6">
    <source>
        <dbReference type="ARBA" id="ARBA00023098"/>
    </source>
</evidence>
<dbReference type="Proteomes" id="UP000067711">
    <property type="component" value="Chromosome 1"/>
</dbReference>
<dbReference type="RefSeq" id="WP_066493920.1">
    <property type="nucleotide sequence ID" value="NZ_CP013389.1"/>
</dbReference>
<reference evidence="8 9" key="1">
    <citation type="submission" date="2015-12" db="EMBL/GenBank/DDBJ databases">
        <title>Diversity of Burkholderia near neighbor genomes.</title>
        <authorList>
            <person name="Sahl J."/>
            <person name="Wagner D."/>
            <person name="Keim P."/>
        </authorList>
    </citation>
    <scope>NUCLEOTIDE SEQUENCE [LARGE SCALE GENOMIC DNA]</scope>
    <source>
        <strain evidence="8 9">BDU8</strain>
    </source>
</reference>
<organism evidence="8 9">
    <name type="scientific">Burkholderia mayonis</name>
    <dbReference type="NCBI Taxonomy" id="1385591"/>
    <lineage>
        <taxon>Bacteria</taxon>
        <taxon>Pseudomonadati</taxon>
        <taxon>Pseudomonadota</taxon>
        <taxon>Betaproteobacteria</taxon>
        <taxon>Burkholderiales</taxon>
        <taxon>Burkholderiaceae</taxon>
        <taxon>Burkholderia</taxon>
        <taxon>pseudomallei group</taxon>
    </lineage>
</organism>
<dbReference type="EC" id="3.1.4.4" evidence="3"/>
<sequence length="187" mass="20166">MKKQIGWAVLVAWVCCFVAIVLGGRAQAETLPRVEIAFSPDGGAEALVLRTIGEARQSIRVLAYSFTAPAVTRALISAKRRGVDVAVTVDARSNLDEDRSGRARAALGALTYAGIPVHVVSSYSAQHSKILIVDNGTVQTGSYNYSQQAARYNSENVVVLRGDARIAEVYLKNWESVSARGELYRAP</sequence>
<keyword evidence="8" id="KW-0255">Endonuclease</keyword>
<evidence type="ECO:0000259" key="7">
    <source>
        <dbReference type="PROSITE" id="PS50035"/>
    </source>
</evidence>
<evidence type="ECO:0000313" key="8">
    <source>
        <dbReference type="EMBL" id="AOJ10027.1"/>
    </source>
</evidence>
<dbReference type="GO" id="GO:0004630">
    <property type="term" value="F:phospholipase D activity"/>
    <property type="evidence" value="ECO:0007669"/>
    <property type="project" value="UniProtKB-EC"/>
</dbReference>
<proteinExistence type="inferred from homology"/>
<comment type="similarity">
    <text evidence="2">Belongs to the phospholipase D family.</text>
</comment>
<dbReference type="InterPro" id="IPR051406">
    <property type="entry name" value="PLD_domain"/>
</dbReference>